<feature type="region of interest" description="Disordered" evidence="1">
    <location>
        <begin position="1"/>
        <end position="30"/>
    </location>
</feature>
<keyword evidence="3" id="KW-1185">Reference proteome</keyword>
<proteinExistence type="predicted"/>
<evidence type="ECO:0000313" key="3">
    <source>
        <dbReference type="Proteomes" id="UP000291144"/>
    </source>
</evidence>
<organism evidence="2 3">
    <name type="scientific">Kribbella pittospori</name>
    <dbReference type="NCBI Taxonomy" id="722689"/>
    <lineage>
        <taxon>Bacteria</taxon>
        <taxon>Bacillati</taxon>
        <taxon>Actinomycetota</taxon>
        <taxon>Actinomycetes</taxon>
        <taxon>Propionibacteriales</taxon>
        <taxon>Kribbellaceae</taxon>
        <taxon>Kribbella</taxon>
    </lineage>
</organism>
<evidence type="ECO:0000256" key="1">
    <source>
        <dbReference type="SAM" id="MobiDB-lite"/>
    </source>
</evidence>
<evidence type="ECO:0000313" key="2">
    <source>
        <dbReference type="EMBL" id="TCC66066.1"/>
    </source>
</evidence>
<protein>
    <submittedName>
        <fullName evidence="2">Uncharacterized protein</fullName>
    </submittedName>
</protein>
<dbReference type="AlphaFoldDB" id="A0A4R0L2I9"/>
<sequence>MMKSTVAGMRGHRRAPEHLPPGRQGLEPWSSPSFVAAARARSWTTRIVKGEGDLRVRYVRAGADSVRDIAVGSQQHVDALLADVAGAAENRHMFAIEVEAADGSSLIVGLAETGVVLLFIDALGNSVHSVGPSSGTGKMVVFDYFGSYTEVPAEYVVSVELGRAAMWEFIRGGDPVVPGLLMEPD</sequence>
<name>A0A4R0L2I9_9ACTN</name>
<dbReference type="Pfam" id="PF14430">
    <property type="entry name" value="Imm1"/>
    <property type="match status" value="1"/>
</dbReference>
<reference evidence="2 3" key="1">
    <citation type="submission" date="2019-02" db="EMBL/GenBank/DDBJ databases">
        <title>Kribbella capetownensis sp. nov. and Kribbella speibonae sp. nov., isolated from soil.</title>
        <authorList>
            <person name="Curtis S.M."/>
            <person name="Norton I."/>
            <person name="Everest G.J."/>
            <person name="Meyers P.R."/>
        </authorList>
    </citation>
    <scope>NUCLEOTIDE SEQUENCE [LARGE SCALE GENOMIC DNA]</scope>
    <source>
        <strain evidence="2 3">NRRL B-24813</strain>
    </source>
</reference>
<dbReference type="EMBL" id="SJKB01000001">
    <property type="protein sequence ID" value="TCC66066.1"/>
    <property type="molecule type" value="Genomic_DNA"/>
</dbReference>
<comment type="caution">
    <text evidence="2">The sequence shown here is derived from an EMBL/GenBank/DDBJ whole genome shotgun (WGS) entry which is preliminary data.</text>
</comment>
<accession>A0A4R0L2I9</accession>
<dbReference type="OrthoDB" id="5196658at2"/>
<dbReference type="Proteomes" id="UP000291144">
    <property type="component" value="Unassembled WGS sequence"/>
</dbReference>
<gene>
    <name evidence="2" type="ORF">E0H73_03885</name>
</gene>
<dbReference type="InterPro" id="IPR025680">
    <property type="entry name" value="DddI"/>
</dbReference>